<dbReference type="PANTHER" id="PTHR30126">
    <property type="entry name" value="HTH-TYPE TRANSCRIPTIONAL REGULATOR"/>
    <property type="match status" value="1"/>
</dbReference>
<evidence type="ECO:0000313" key="7">
    <source>
        <dbReference type="Proteomes" id="UP000321599"/>
    </source>
</evidence>
<keyword evidence="7" id="KW-1185">Reference proteome</keyword>
<dbReference type="PROSITE" id="PS50931">
    <property type="entry name" value="HTH_LYSR"/>
    <property type="match status" value="1"/>
</dbReference>
<comment type="similarity">
    <text evidence="1">Belongs to the LysR transcriptional regulatory family.</text>
</comment>
<comment type="caution">
    <text evidence="6">The sequence shown here is derived from an EMBL/GenBank/DDBJ whole genome shotgun (WGS) entry which is preliminary data.</text>
</comment>
<dbReference type="InterPro" id="IPR005119">
    <property type="entry name" value="LysR_subst-bd"/>
</dbReference>
<dbReference type="InterPro" id="IPR036388">
    <property type="entry name" value="WH-like_DNA-bd_sf"/>
</dbReference>
<evidence type="ECO:0000256" key="3">
    <source>
        <dbReference type="ARBA" id="ARBA00023125"/>
    </source>
</evidence>
<organism evidence="6 7">
    <name type="scientific">Campylobacter lanienae</name>
    <dbReference type="NCBI Taxonomy" id="75658"/>
    <lineage>
        <taxon>Bacteria</taxon>
        <taxon>Pseudomonadati</taxon>
        <taxon>Campylobacterota</taxon>
        <taxon>Epsilonproteobacteria</taxon>
        <taxon>Campylobacterales</taxon>
        <taxon>Campylobacteraceae</taxon>
        <taxon>Campylobacter</taxon>
    </lineage>
</organism>
<evidence type="ECO:0000256" key="1">
    <source>
        <dbReference type="ARBA" id="ARBA00009437"/>
    </source>
</evidence>
<reference evidence="6 7" key="1">
    <citation type="submission" date="2019-07" db="EMBL/GenBank/DDBJ databases">
        <title>Rapid identification of Enteric Bacteria from Whole Genome Sequences (WGS) using Average Nucleotide Identity (ANI).</title>
        <authorList>
            <person name="Lane C."/>
        </authorList>
    </citation>
    <scope>NUCLEOTIDE SEQUENCE [LARGE SCALE GENOMIC DNA]</scope>
    <source>
        <strain evidence="6 7">2013D-9588</strain>
    </source>
</reference>
<dbReference type="PRINTS" id="PR00039">
    <property type="entry name" value="HTHLYSR"/>
</dbReference>
<dbReference type="InterPro" id="IPR000847">
    <property type="entry name" value="LysR_HTH_N"/>
</dbReference>
<accession>A0ABY3GAH5</accession>
<dbReference type="SUPFAM" id="SSF46785">
    <property type="entry name" value="Winged helix' DNA-binding domain"/>
    <property type="match status" value="1"/>
</dbReference>
<protein>
    <submittedName>
        <fullName evidence="6">LysR family transcriptional regulator</fullName>
    </submittedName>
</protein>
<sequence>MMFDFNKIYTFMTIVKEKSFSKASAILGLSQPAVTLQIKKLEESLQTTLLVRRKNGIVLTKEGDRFYKLCLKFEGAMFRFKEEAHRIKDEKFKISVATNLLIAHAILPFMLDKICDVINSDLDVKIVDSTNDLVASLVDKRCDIIMIQERLYNDQLIFYKLFEYEIILVSNMIPNQNITPANLSDFNFITDRTKAFLKGYFEQFGVNYDELHTIYTLDGAIATKFAMLNNRSKEYVAFLPKFLIKKEIENKTLFPIDIDGVRITRPVFIAGLRESDSILEKVSKISIDL</sequence>
<dbReference type="EMBL" id="VOAV01000013">
    <property type="protein sequence ID" value="TWO30146.1"/>
    <property type="molecule type" value="Genomic_DNA"/>
</dbReference>
<evidence type="ECO:0000256" key="4">
    <source>
        <dbReference type="ARBA" id="ARBA00023163"/>
    </source>
</evidence>
<feature type="domain" description="HTH lysR-type" evidence="5">
    <location>
        <begin position="3"/>
        <end position="60"/>
    </location>
</feature>
<keyword evidence="3" id="KW-0238">DNA-binding</keyword>
<dbReference type="PANTHER" id="PTHR30126:SF64">
    <property type="entry name" value="HTH-TYPE TRANSCRIPTIONAL REGULATOR CITR"/>
    <property type="match status" value="1"/>
</dbReference>
<dbReference type="Gene3D" id="1.10.10.10">
    <property type="entry name" value="Winged helix-like DNA-binding domain superfamily/Winged helix DNA-binding domain"/>
    <property type="match status" value="1"/>
</dbReference>
<evidence type="ECO:0000313" key="6">
    <source>
        <dbReference type="EMBL" id="TWO30146.1"/>
    </source>
</evidence>
<dbReference type="Pfam" id="PF03466">
    <property type="entry name" value="LysR_substrate"/>
    <property type="match status" value="1"/>
</dbReference>
<keyword evidence="2" id="KW-0805">Transcription regulation</keyword>
<keyword evidence="4" id="KW-0804">Transcription</keyword>
<dbReference type="Proteomes" id="UP000321599">
    <property type="component" value="Unassembled WGS sequence"/>
</dbReference>
<proteinExistence type="inferred from homology"/>
<evidence type="ECO:0000256" key="2">
    <source>
        <dbReference type="ARBA" id="ARBA00023015"/>
    </source>
</evidence>
<dbReference type="InterPro" id="IPR036390">
    <property type="entry name" value="WH_DNA-bd_sf"/>
</dbReference>
<gene>
    <name evidence="6" type="ORF">XK09_02185</name>
</gene>
<evidence type="ECO:0000259" key="5">
    <source>
        <dbReference type="PROSITE" id="PS50931"/>
    </source>
</evidence>
<name>A0ABY3GAH5_9BACT</name>
<dbReference type="Pfam" id="PF00126">
    <property type="entry name" value="HTH_1"/>
    <property type="match status" value="1"/>
</dbReference>
<dbReference type="SUPFAM" id="SSF53850">
    <property type="entry name" value="Periplasmic binding protein-like II"/>
    <property type="match status" value="1"/>
</dbReference>